<dbReference type="Gene3D" id="3.30.420.10">
    <property type="entry name" value="Ribonuclease H-like superfamily/Ribonuclease H"/>
    <property type="match status" value="1"/>
</dbReference>
<dbReference type="InterPro" id="IPR001650">
    <property type="entry name" value="Helicase_C-like"/>
</dbReference>
<keyword evidence="2" id="KW-0067">ATP-binding</keyword>
<dbReference type="GO" id="GO:0016787">
    <property type="term" value="F:hydrolase activity"/>
    <property type="evidence" value="ECO:0007669"/>
    <property type="project" value="UniProtKB-KW"/>
</dbReference>
<keyword evidence="5" id="KW-0378">Hydrolase</keyword>
<dbReference type="PANTHER" id="PTHR47962:SF5">
    <property type="entry name" value="ATP-DEPENDENT HELICASE LHR-RELATED"/>
    <property type="match status" value="1"/>
</dbReference>
<dbReference type="EMBL" id="JBEPSN010000001">
    <property type="protein sequence ID" value="MET4538705.1"/>
    <property type="molecule type" value="Genomic_DNA"/>
</dbReference>
<evidence type="ECO:0000313" key="6">
    <source>
        <dbReference type="Proteomes" id="UP001549307"/>
    </source>
</evidence>
<dbReference type="SUPFAM" id="SSF53098">
    <property type="entry name" value="Ribonuclease H-like"/>
    <property type="match status" value="1"/>
</dbReference>
<dbReference type="PROSITE" id="PS51194">
    <property type="entry name" value="HELICASE_CTER"/>
    <property type="match status" value="1"/>
</dbReference>
<dbReference type="InterPro" id="IPR014001">
    <property type="entry name" value="Helicase_ATP-bd"/>
</dbReference>
<dbReference type="SMART" id="SM00487">
    <property type="entry name" value="DEXDc"/>
    <property type="match status" value="1"/>
</dbReference>
<comment type="caution">
    <text evidence="5">The sequence shown here is derived from an EMBL/GenBank/DDBJ whole genome shotgun (WGS) entry which is preliminary data.</text>
</comment>
<feature type="domain" description="Helicase C-terminal" evidence="4">
    <location>
        <begin position="273"/>
        <end position="424"/>
    </location>
</feature>
<reference evidence="5 6" key="1">
    <citation type="submission" date="2024-06" db="EMBL/GenBank/DDBJ databases">
        <title>Sorghum-associated microbial communities from plants grown in Nebraska, USA.</title>
        <authorList>
            <person name="Schachtman D."/>
        </authorList>
    </citation>
    <scope>NUCLEOTIDE SEQUENCE [LARGE SCALE GENOMIC DNA]</scope>
    <source>
        <strain evidence="5 6">3552</strain>
    </source>
</reference>
<evidence type="ECO:0000256" key="2">
    <source>
        <dbReference type="ARBA" id="ARBA00022840"/>
    </source>
</evidence>
<dbReference type="CDD" id="cd06127">
    <property type="entry name" value="DEDDh"/>
    <property type="match status" value="1"/>
</dbReference>
<dbReference type="RefSeq" id="WP_354226325.1">
    <property type="nucleotide sequence ID" value="NZ_JBEPSN010000001.1"/>
</dbReference>
<dbReference type="GeneID" id="92751429"/>
<dbReference type="PROSITE" id="PS51192">
    <property type="entry name" value="HELICASE_ATP_BIND_1"/>
    <property type="match status" value="1"/>
</dbReference>
<dbReference type="EC" id="3.6.4.-" evidence="5"/>
<keyword evidence="1" id="KW-0547">Nucleotide-binding</keyword>
<dbReference type="Gene3D" id="3.40.50.300">
    <property type="entry name" value="P-loop containing nucleotide triphosphate hydrolases"/>
    <property type="match status" value="2"/>
</dbReference>
<dbReference type="Pfam" id="PF00270">
    <property type="entry name" value="DEAD"/>
    <property type="match status" value="1"/>
</dbReference>
<organism evidence="5 6">
    <name type="scientific">Arthrobacter bambusae</name>
    <dbReference type="NCBI Taxonomy" id="1338426"/>
    <lineage>
        <taxon>Bacteria</taxon>
        <taxon>Bacillati</taxon>
        <taxon>Actinomycetota</taxon>
        <taxon>Actinomycetes</taxon>
        <taxon>Micrococcales</taxon>
        <taxon>Micrococcaceae</taxon>
        <taxon>Arthrobacter</taxon>
    </lineage>
</organism>
<dbReference type="InterPro" id="IPR012337">
    <property type="entry name" value="RNaseH-like_sf"/>
</dbReference>
<name>A0ABV2P1S4_9MICC</name>
<evidence type="ECO:0000256" key="1">
    <source>
        <dbReference type="ARBA" id="ARBA00022741"/>
    </source>
</evidence>
<dbReference type="SMART" id="SM00479">
    <property type="entry name" value="EXOIII"/>
    <property type="match status" value="1"/>
</dbReference>
<evidence type="ECO:0000259" key="3">
    <source>
        <dbReference type="PROSITE" id="PS51192"/>
    </source>
</evidence>
<dbReference type="Pfam" id="PF00271">
    <property type="entry name" value="Helicase_C"/>
    <property type="match status" value="1"/>
</dbReference>
<protein>
    <submittedName>
        <fullName evidence="5">ATP-dependent Lhr-like helicase</fullName>
        <ecNumber evidence="5">3.6.4.-</ecNumber>
    </submittedName>
</protein>
<dbReference type="Pfam" id="PF00929">
    <property type="entry name" value="RNase_T"/>
    <property type="match status" value="1"/>
</dbReference>
<dbReference type="SMART" id="SM00490">
    <property type="entry name" value="HELICc"/>
    <property type="match status" value="1"/>
</dbReference>
<proteinExistence type="predicted"/>
<evidence type="ECO:0000313" key="5">
    <source>
        <dbReference type="EMBL" id="MET4538705.1"/>
    </source>
</evidence>
<accession>A0ABV2P1S4</accession>
<dbReference type="InterPro" id="IPR027417">
    <property type="entry name" value="P-loop_NTPase"/>
</dbReference>
<dbReference type="PANTHER" id="PTHR47962">
    <property type="entry name" value="ATP-DEPENDENT HELICASE LHR-RELATED-RELATED"/>
    <property type="match status" value="1"/>
</dbReference>
<gene>
    <name evidence="5" type="ORF">ABIE37_000460</name>
</gene>
<evidence type="ECO:0000259" key="4">
    <source>
        <dbReference type="PROSITE" id="PS51194"/>
    </source>
</evidence>
<sequence>MTSFQSSSSRASEAHTAFNRLHRSVQSWIWEQKWEHLRPAQAEAIDPILRGDTDVIISAATASGKTEAAWLPILSSLAAARDNETLARGVKALYISPLKALINDQHGRLESLAEKVDMPIHRRHGDVGDSARRALKEAPDGLLLITPESLEAMFVIQGTRLPVMLSGLQYIVIDELHSFIGTERGAQLQSLLHRVELAIRRHVPRIGLSATLSDASIAARFLRPGNEENVHVIGGHDDEAADLRMQLRGYITSGGGVSDGEDPTEVEPDKLAIADHLFRNLRGQDNLVFANSRANVETYADLLKSISDRARVVNEFFPHHGNLSKDFRENVESRLRSAGTPTTAVCTSTLEMGIDIGSADAVAQVGAPGSVSALRQRLGRSGRRGKPATLRIYVSERPVDQRTPPVDQLRAELFETVATIELLLEKWYEPPNTDGLHLSTLIQQTLSVIAQHGGATAAELYSALCTEGPFSHIDQPMFIQLLRSLGNNDIIVQSSDGTLLAGTKGERLINHYSFYSAFHTAEEYRLVSSGRTLGSIPIDQPLVEGGLLIFAGRRWRILDVDIAGKVINLTKAGGGRPPSFSGSGILIADGIRQRMKQLYETRDVPVYLDEAARALFQEGRAAYDRLGLRESPLITWGDDTILFPWAGDRTLNTLHVLFSSENYESTLDGVGMTLRKTSRVQAATALKYLAALPSPDPSDLASNVIVKERDKHDVYLDDQLLTHSYAAAALDVETAWPLVKHLAEATTQFAEDLTNYRPKSVVTTNTEPMLELADGGPYAVIDVETTGFSPQRDRIVEIAIVHVDEQGTVQGTWSTLVDPEQATGPSHVHGISDHDVRNAPRFIDVLPHIQQKLAGRTVVAHNAAFDLGFLRSEFQRAGEMIPYWPLVCTMQLTKSYHPGESASLADTCKRLNVETGKAHTAAADALAAAGVLSSYIGRDPKVAARRA</sequence>
<dbReference type="InterPro" id="IPR036397">
    <property type="entry name" value="RNaseH_sf"/>
</dbReference>
<dbReference type="InterPro" id="IPR013520">
    <property type="entry name" value="Ribonucl_H"/>
</dbReference>
<dbReference type="InterPro" id="IPR011545">
    <property type="entry name" value="DEAD/DEAH_box_helicase_dom"/>
</dbReference>
<dbReference type="Proteomes" id="UP001549307">
    <property type="component" value="Unassembled WGS sequence"/>
</dbReference>
<keyword evidence="6" id="KW-1185">Reference proteome</keyword>
<dbReference type="InterPro" id="IPR052511">
    <property type="entry name" value="ATP-dep_Helicase"/>
</dbReference>
<feature type="domain" description="Helicase ATP-binding" evidence="3">
    <location>
        <begin position="46"/>
        <end position="230"/>
    </location>
</feature>
<dbReference type="SUPFAM" id="SSF52540">
    <property type="entry name" value="P-loop containing nucleoside triphosphate hydrolases"/>
    <property type="match status" value="1"/>
</dbReference>